<reference evidence="6 7" key="1">
    <citation type="submission" date="2015-06" db="EMBL/GenBank/DDBJ databases">
        <title>Draft genome sequence of the purine-degrading Clostridium cylindrosporum HC-1 (DSM 605).</title>
        <authorList>
            <person name="Poehlein A."/>
            <person name="Schiel-Bengelsdorf B."/>
            <person name="Bengelsdorf F."/>
            <person name="Daniel R."/>
            <person name="Duerre P."/>
        </authorList>
    </citation>
    <scope>NUCLEOTIDE SEQUENCE [LARGE SCALE GENOMIC DNA]</scope>
    <source>
        <strain evidence="6 7">DSM 605</strain>
    </source>
</reference>
<evidence type="ECO:0000313" key="6">
    <source>
        <dbReference type="EMBL" id="KMT23138.1"/>
    </source>
</evidence>
<dbReference type="EMBL" id="LFVU01000002">
    <property type="protein sequence ID" value="KMT23138.1"/>
    <property type="molecule type" value="Genomic_DNA"/>
</dbReference>
<dbReference type="Gene3D" id="3.20.20.70">
    <property type="entry name" value="Aldolase class I"/>
    <property type="match status" value="1"/>
</dbReference>
<accession>A0A0J8DG44</accession>
<dbReference type="InterPro" id="IPR013785">
    <property type="entry name" value="Aldolase_TIM"/>
</dbReference>
<keyword evidence="7" id="KW-1185">Reference proteome</keyword>
<keyword evidence="4" id="KW-0288">FMN</keyword>
<keyword evidence="3" id="KW-0285">Flavoprotein</keyword>
<organism evidence="6 7">
    <name type="scientific">Clostridium cylindrosporum DSM 605</name>
    <dbReference type="NCBI Taxonomy" id="1121307"/>
    <lineage>
        <taxon>Bacteria</taxon>
        <taxon>Bacillati</taxon>
        <taxon>Bacillota</taxon>
        <taxon>Clostridia</taxon>
        <taxon>Eubacteriales</taxon>
        <taxon>Clostridiaceae</taxon>
        <taxon>Clostridium</taxon>
    </lineage>
</organism>
<evidence type="ECO:0000256" key="5">
    <source>
        <dbReference type="ARBA" id="ARBA00023002"/>
    </source>
</evidence>
<dbReference type="PANTHER" id="PTHR32332:SF20">
    <property type="entry name" value="2-NITROPROPANE DIOXYGENASE-LIKE PROTEIN"/>
    <property type="match status" value="1"/>
</dbReference>
<dbReference type="NCBIfam" id="TIGR03151">
    <property type="entry name" value="enACPred_II"/>
    <property type="match status" value="1"/>
</dbReference>
<dbReference type="GO" id="GO:0018580">
    <property type="term" value="F:nitronate monooxygenase activity"/>
    <property type="evidence" value="ECO:0007669"/>
    <property type="project" value="InterPro"/>
</dbReference>
<evidence type="ECO:0000313" key="7">
    <source>
        <dbReference type="Proteomes" id="UP000036756"/>
    </source>
</evidence>
<comment type="caution">
    <text evidence="6">The sequence shown here is derived from an EMBL/GenBank/DDBJ whole genome shotgun (WGS) entry which is preliminary data.</text>
</comment>
<name>A0A0J8DG44_CLOCY</name>
<dbReference type="SUPFAM" id="SSF51412">
    <property type="entry name" value="Inosine monophosphate dehydrogenase (IMPDH)"/>
    <property type="match status" value="1"/>
</dbReference>
<comment type="function">
    <text evidence="1">Nitronate monooxygenase that uses molecular oxygen to catalyze the oxidative denitrification of alkyl nitronates. Acts on propionate 3-nitronate (P3N), the presumed physiological substrate. Probably functions in the detoxification of P3N, a metabolic poison produced by plants and fungi as a defense mechanism.</text>
</comment>
<evidence type="ECO:0000256" key="4">
    <source>
        <dbReference type="ARBA" id="ARBA00022643"/>
    </source>
</evidence>
<dbReference type="RefSeq" id="WP_048569224.1">
    <property type="nucleotide sequence ID" value="NZ_LFVU01000002.1"/>
</dbReference>
<dbReference type="PANTHER" id="PTHR32332">
    <property type="entry name" value="2-NITROPROPANE DIOXYGENASE"/>
    <property type="match status" value="1"/>
</dbReference>
<dbReference type="PATRIC" id="fig|1121307.3.peg.2148"/>
<dbReference type="STRING" id="1121307.CLCY_6c00190"/>
<dbReference type="Pfam" id="PF03060">
    <property type="entry name" value="NMO"/>
    <property type="match status" value="1"/>
</dbReference>
<evidence type="ECO:0000256" key="1">
    <source>
        <dbReference type="ARBA" id="ARBA00003535"/>
    </source>
</evidence>
<sequence length="314" mass="33528">MFENKFTQMLGIKYPIIQGGMAWIADSSLASAVSNAGGLGLITGYASLDWIRDEIRKTKASTNNPFGVNIMLMHPEVDKIAELVCEEGVKVVTTGAGTPGKYMEMWKSHGIKVLAVVPSVALAKRLERAGVDAIIAEGCEAGGHIGQLTTMALVPQVADAVNIPVIAAGGIGDGRGIASSFMLGAQGVQVGTRFLVSNECTVHENYKDKVISAKDIDTDVTGRDTGHPVRVIRNKLSRKFLQLEKEKASAEEYDAIGTGAYKKAIFDGDVEYGSVMAGQISGLISKKQSCKEIIEEMFNEAEVLLKKGTGVFNE</sequence>
<evidence type="ECO:0000256" key="3">
    <source>
        <dbReference type="ARBA" id="ARBA00022630"/>
    </source>
</evidence>
<keyword evidence="5 6" id="KW-0560">Oxidoreductase</keyword>
<dbReference type="InterPro" id="IPR017569">
    <property type="entry name" value="Enoyl_ACP_red-II_put"/>
</dbReference>
<gene>
    <name evidence="6" type="ORF">CLCY_6c00190</name>
</gene>
<evidence type="ECO:0000256" key="2">
    <source>
        <dbReference type="ARBA" id="ARBA00013457"/>
    </source>
</evidence>
<proteinExistence type="predicted"/>
<protein>
    <recommendedName>
        <fullName evidence="2">Probable nitronate monooxygenase</fullName>
    </recommendedName>
</protein>
<dbReference type="OrthoDB" id="9778912at2"/>
<dbReference type="CDD" id="cd04730">
    <property type="entry name" value="NPD_like"/>
    <property type="match status" value="1"/>
</dbReference>
<dbReference type="AlphaFoldDB" id="A0A0J8DG44"/>
<dbReference type="InterPro" id="IPR004136">
    <property type="entry name" value="NMO"/>
</dbReference>
<dbReference type="Proteomes" id="UP000036756">
    <property type="component" value="Unassembled WGS sequence"/>
</dbReference>